<organism evidence="2 3">
    <name type="scientific">Agathobaculum faecis</name>
    <dbReference type="NCBI Taxonomy" id="2763013"/>
    <lineage>
        <taxon>Bacteria</taxon>
        <taxon>Bacillati</taxon>
        <taxon>Bacillota</taxon>
        <taxon>Clostridia</taxon>
        <taxon>Eubacteriales</taxon>
        <taxon>Butyricicoccaceae</taxon>
        <taxon>Agathobaculum</taxon>
    </lineage>
</organism>
<name>A0A923RZH8_9FIRM</name>
<keyword evidence="3" id="KW-1185">Reference proteome</keyword>
<dbReference type="RefSeq" id="WP_054327973.1">
    <property type="nucleotide sequence ID" value="NZ_JACOPL010000013.1"/>
</dbReference>
<dbReference type="Proteomes" id="UP000606499">
    <property type="component" value="Unassembled WGS sequence"/>
</dbReference>
<dbReference type="AlphaFoldDB" id="A0A923RZH8"/>
<evidence type="ECO:0000256" key="1">
    <source>
        <dbReference type="SAM" id="MobiDB-lite"/>
    </source>
</evidence>
<proteinExistence type="predicted"/>
<gene>
    <name evidence="2" type="ORF">H8S45_12635</name>
</gene>
<evidence type="ECO:0000313" key="2">
    <source>
        <dbReference type="EMBL" id="MBC5726300.1"/>
    </source>
</evidence>
<comment type="caution">
    <text evidence="2">The sequence shown here is derived from an EMBL/GenBank/DDBJ whole genome shotgun (WGS) entry which is preliminary data.</text>
</comment>
<reference evidence="2" key="1">
    <citation type="submission" date="2020-08" db="EMBL/GenBank/DDBJ databases">
        <title>Genome public.</title>
        <authorList>
            <person name="Liu C."/>
            <person name="Sun Q."/>
        </authorList>
    </citation>
    <scope>NUCLEOTIDE SEQUENCE</scope>
    <source>
        <strain evidence="2">NSJ-28</strain>
    </source>
</reference>
<feature type="compositionally biased region" description="Basic and acidic residues" evidence="1">
    <location>
        <begin position="49"/>
        <end position="60"/>
    </location>
</feature>
<feature type="compositionally biased region" description="Basic and acidic residues" evidence="1">
    <location>
        <begin position="1"/>
        <end position="11"/>
    </location>
</feature>
<accession>A0A923RZH8</accession>
<evidence type="ECO:0000313" key="3">
    <source>
        <dbReference type="Proteomes" id="UP000606499"/>
    </source>
</evidence>
<dbReference type="EMBL" id="JACOPL010000013">
    <property type="protein sequence ID" value="MBC5726300.1"/>
    <property type="molecule type" value="Genomic_DNA"/>
</dbReference>
<protein>
    <submittedName>
        <fullName evidence="2">Uncharacterized protein</fullName>
    </submittedName>
</protein>
<sequence>MGRKNGEERQPKAFPQYDEAGHVDSAAVAPLPPYPQSMVQRGDPAATEYTERYCKPREKR</sequence>
<feature type="region of interest" description="Disordered" evidence="1">
    <location>
        <begin position="1"/>
        <end position="60"/>
    </location>
</feature>